<dbReference type="GeneID" id="30412772"/>
<dbReference type="Pfam" id="PF02579">
    <property type="entry name" value="Nitro_FeMo-Co"/>
    <property type="match status" value="1"/>
</dbReference>
<proteinExistence type="predicted"/>
<dbReference type="Gene3D" id="3.30.420.130">
    <property type="entry name" value="Dinitrogenase iron-molybdenum cofactor biosynthesis domain"/>
    <property type="match status" value="1"/>
</dbReference>
<evidence type="ECO:0000313" key="2">
    <source>
        <dbReference type="EMBL" id="SCG86482.1"/>
    </source>
</evidence>
<dbReference type="InterPro" id="IPR036105">
    <property type="entry name" value="DiNase_FeMo-co_biosyn_sf"/>
</dbReference>
<dbReference type="SUPFAM" id="SSF53146">
    <property type="entry name" value="Nitrogenase accessory factor-like"/>
    <property type="match status" value="1"/>
</dbReference>
<reference evidence="2 3" key="1">
    <citation type="submission" date="2016-08" db="EMBL/GenBank/DDBJ databases">
        <authorList>
            <person name="Seilhamer J.J."/>
        </authorList>
    </citation>
    <scope>NUCLEOTIDE SEQUENCE [LARGE SCALE GENOMIC DNA]</scope>
    <source>
        <strain evidence="2">Buetzberg</strain>
    </source>
</reference>
<organism evidence="2 3">
    <name type="scientific">Methanobacterium congolense</name>
    <dbReference type="NCBI Taxonomy" id="118062"/>
    <lineage>
        <taxon>Archaea</taxon>
        <taxon>Methanobacteriati</taxon>
        <taxon>Methanobacteriota</taxon>
        <taxon>Methanomada group</taxon>
        <taxon>Methanobacteria</taxon>
        <taxon>Methanobacteriales</taxon>
        <taxon>Methanobacteriaceae</taxon>
        <taxon>Methanobacterium</taxon>
    </lineage>
</organism>
<dbReference type="STRING" id="118062.MCBB_1934"/>
<name>A0A1D3L4D1_9EURY</name>
<dbReference type="KEGG" id="mcub:MCBB_1934"/>
<dbReference type="Proteomes" id="UP000094707">
    <property type="component" value="Chromosome I"/>
</dbReference>
<feature type="domain" description="Dinitrogenase iron-molybdenum cofactor biosynthesis" evidence="1">
    <location>
        <begin position="18"/>
        <end position="109"/>
    </location>
</feature>
<protein>
    <submittedName>
        <fullName evidence="2">Dinitrogenase iron-molybdenum cofactor biosynthesis protein</fullName>
    </submittedName>
</protein>
<gene>
    <name evidence="2" type="ORF">MCBB_1934</name>
</gene>
<dbReference type="OrthoDB" id="85838at2157"/>
<dbReference type="PANTHER" id="PTHR33937">
    <property type="entry name" value="IRON-MOLYBDENUM PROTEIN-RELATED-RELATED"/>
    <property type="match status" value="1"/>
</dbReference>
<sequence>MFHKGEGIEMRIAVASSDGKNVDLHFSTCDHFLIFELQDGLVEFLELREKPNTIIKEHSDRWRSACALLEDCDMILCAKIGPEPRSNIEKKDIKVLESQGLIKDNLENLH</sequence>
<dbReference type="AlphaFoldDB" id="A0A1D3L4D1"/>
<dbReference type="PANTHER" id="PTHR33937:SF2">
    <property type="entry name" value="DINITROGENASE IRON-MOLYBDENUM COFACTOR BIOSYNTHESIS DOMAIN-CONTAINING PROTEIN"/>
    <property type="match status" value="1"/>
</dbReference>
<keyword evidence="3" id="KW-1185">Reference proteome</keyword>
<evidence type="ECO:0000259" key="1">
    <source>
        <dbReference type="Pfam" id="PF02579"/>
    </source>
</evidence>
<dbReference type="InterPro" id="IPR003731">
    <property type="entry name" value="Di-Nase_FeMo-co_biosynth"/>
</dbReference>
<dbReference type="InterPro" id="IPR051840">
    <property type="entry name" value="NifX/NifY_domain"/>
</dbReference>
<dbReference type="EMBL" id="LT607756">
    <property type="protein sequence ID" value="SCG86482.1"/>
    <property type="molecule type" value="Genomic_DNA"/>
</dbReference>
<dbReference type="RefSeq" id="WP_197668940.1">
    <property type="nucleotide sequence ID" value="NZ_LT607756.1"/>
</dbReference>
<accession>A0A1D3L4D1</accession>
<evidence type="ECO:0000313" key="3">
    <source>
        <dbReference type="Proteomes" id="UP000094707"/>
    </source>
</evidence>